<dbReference type="InterPro" id="IPR000683">
    <property type="entry name" value="Gfo/Idh/MocA-like_OxRdtase_N"/>
</dbReference>
<comment type="caution">
    <text evidence="5">The sequence shown here is derived from an EMBL/GenBank/DDBJ whole genome shotgun (WGS) entry which is preliminary data.</text>
</comment>
<reference evidence="5 6" key="1">
    <citation type="submission" date="2022-08" db="EMBL/GenBank/DDBJ databases">
        <title>Reclassification of Massilia species as members of the genera Telluria, Duganella, Pseudoduganella, Mokoshia gen. nov. and Zemynaea gen. nov. using orthogonal and non-orthogonal genome-based approaches.</title>
        <authorList>
            <person name="Bowman J.P."/>
        </authorList>
    </citation>
    <scope>NUCLEOTIDE SEQUENCE [LARGE SCALE GENOMIC DNA]</scope>
    <source>
        <strain evidence="5 6">JCM 31661</strain>
    </source>
</reference>
<dbReference type="SUPFAM" id="SSF51735">
    <property type="entry name" value="NAD(P)-binding Rossmann-fold domains"/>
    <property type="match status" value="1"/>
</dbReference>
<feature type="domain" description="GFO/IDH/MocA-like oxidoreductase" evidence="4">
    <location>
        <begin position="132"/>
        <end position="247"/>
    </location>
</feature>
<dbReference type="InterPro" id="IPR055170">
    <property type="entry name" value="GFO_IDH_MocA-like_dom"/>
</dbReference>
<evidence type="ECO:0000259" key="4">
    <source>
        <dbReference type="Pfam" id="PF22725"/>
    </source>
</evidence>
<sequence>MAGAVRWGILGTGKIARAFATALKDVPGAVLAGVASRSQDKAEAFGQQFGALAAYGSYEALLDTEGIDLVYVATPHPQHAGNALMALRAGKGVLVEKPFTMNLREAEQVVTLARSRRLFLMEAMWTRYLPGFEEVKRIIASGEIGEVSQVVADFGFTANFGPEHRVFNPALGGGALLDLGIYPLSIATALLGPVAEIKAQAELGATGVDVQTGFTLKHEGGAMSVCSCSFKSRTPCELTVSGTRGHVRMNTRFHHAKSVTVMLEDGSARTIDTPYIGNGYVHEVIEAQRCFLAGLTESPAMKLEETLALMGVLDEMRRQIGLVYDSDRV</sequence>
<dbReference type="SUPFAM" id="SSF55347">
    <property type="entry name" value="Glyceraldehyde-3-phosphate dehydrogenase-like, C-terminal domain"/>
    <property type="match status" value="1"/>
</dbReference>
<gene>
    <name evidence="5" type="ORF">NX780_24565</name>
</gene>
<evidence type="ECO:0000259" key="3">
    <source>
        <dbReference type="Pfam" id="PF01408"/>
    </source>
</evidence>
<evidence type="ECO:0000313" key="6">
    <source>
        <dbReference type="Proteomes" id="UP001206572"/>
    </source>
</evidence>
<dbReference type="PANTHER" id="PTHR22604:SF105">
    <property type="entry name" value="TRANS-1,2-DIHYDROBENZENE-1,2-DIOL DEHYDROGENASE"/>
    <property type="match status" value="1"/>
</dbReference>
<accession>A0ABT2AUD3</accession>
<dbReference type="PANTHER" id="PTHR22604">
    <property type="entry name" value="OXIDOREDUCTASES"/>
    <property type="match status" value="1"/>
</dbReference>
<keyword evidence="6" id="KW-1185">Reference proteome</keyword>
<feature type="domain" description="Gfo/Idh/MocA-like oxidoreductase N-terminal" evidence="3">
    <location>
        <begin position="5"/>
        <end position="121"/>
    </location>
</feature>
<dbReference type="InterPro" id="IPR036291">
    <property type="entry name" value="NAD(P)-bd_dom_sf"/>
</dbReference>
<dbReference type="Gene3D" id="3.40.50.720">
    <property type="entry name" value="NAD(P)-binding Rossmann-like Domain"/>
    <property type="match status" value="1"/>
</dbReference>
<evidence type="ECO:0000256" key="2">
    <source>
        <dbReference type="ARBA" id="ARBA00023002"/>
    </source>
</evidence>
<evidence type="ECO:0000256" key="1">
    <source>
        <dbReference type="ARBA" id="ARBA00010928"/>
    </source>
</evidence>
<comment type="similarity">
    <text evidence="1">Belongs to the Gfo/Idh/MocA family.</text>
</comment>
<dbReference type="EMBL" id="JANUHA010000032">
    <property type="protein sequence ID" value="MCS0599520.1"/>
    <property type="molecule type" value="Genomic_DNA"/>
</dbReference>
<dbReference type="Proteomes" id="UP001206572">
    <property type="component" value="Unassembled WGS sequence"/>
</dbReference>
<evidence type="ECO:0000313" key="5">
    <source>
        <dbReference type="EMBL" id="MCS0599520.1"/>
    </source>
</evidence>
<proteinExistence type="inferred from homology"/>
<dbReference type="InterPro" id="IPR050984">
    <property type="entry name" value="Gfo/Idh/MocA_domain"/>
</dbReference>
<keyword evidence="2" id="KW-0560">Oxidoreductase</keyword>
<protein>
    <submittedName>
        <fullName evidence="5">Gfo/Idh/MocA family oxidoreductase</fullName>
    </submittedName>
</protein>
<dbReference type="Gene3D" id="3.30.360.10">
    <property type="entry name" value="Dihydrodipicolinate Reductase, domain 2"/>
    <property type="match status" value="1"/>
</dbReference>
<organism evidence="5 6">
    <name type="scientific">Massilia agri</name>
    <dbReference type="NCBI Taxonomy" id="1886785"/>
    <lineage>
        <taxon>Bacteria</taxon>
        <taxon>Pseudomonadati</taxon>
        <taxon>Pseudomonadota</taxon>
        <taxon>Betaproteobacteria</taxon>
        <taxon>Burkholderiales</taxon>
        <taxon>Oxalobacteraceae</taxon>
        <taxon>Telluria group</taxon>
        <taxon>Massilia</taxon>
    </lineage>
</organism>
<dbReference type="Pfam" id="PF22725">
    <property type="entry name" value="GFO_IDH_MocA_C3"/>
    <property type="match status" value="1"/>
</dbReference>
<name>A0ABT2AUD3_9BURK</name>
<dbReference type="Pfam" id="PF01408">
    <property type="entry name" value="GFO_IDH_MocA"/>
    <property type="match status" value="1"/>
</dbReference>
<dbReference type="RefSeq" id="WP_258830516.1">
    <property type="nucleotide sequence ID" value="NZ_JANUHA010000032.1"/>
</dbReference>